<dbReference type="EMBL" id="QOUI01000009">
    <property type="protein sequence ID" value="RCK68696.1"/>
    <property type="molecule type" value="Genomic_DNA"/>
</dbReference>
<accession>A0A367YS28</accession>
<evidence type="ECO:0000313" key="1">
    <source>
        <dbReference type="EMBL" id="RCK68696.1"/>
    </source>
</evidence>
<comment type="caution">
    <text evidence="1">The sequence shown here is derived from an EMBL/GenBank/DDBJ whole genome shotgun (WGS) entry which is preliminary data.</text>
</comment>
<protein>
    <recommendedName>
        <fullName evidence="3">Bacteriocin-protection protein</fullName>
    </recommendedName>
</protein>
<evidence type="ECO:0008006" key="3">
    <source>
        <dbReference type="Google" id="ProtNLM"/>
    </source>
</evidence>
<reference evidence="1 2" key="1">
    <citation type="submission" date="2018-07" db="EMBL/GenBank/DDBJ databases">
        <title>Desertimonas flava gen. nov. sp. nov.</title>
        <authorList>
            <person name="Liu S."/>
        </authorList>
    </citation>
    <scope>NUCLEOTIDE SEQUENCE [LARGE SCALE GENOMIC DNA]</scope>
    <source>
        <strain evidence="1 2">16Sb5-5</strain>
    </source>
</reference>
<evidence type="ECO:0000313" key="2">
    <source>
        <dbReference type="Proteomes" id="UP000252770"/>
    </source>
</evidence>
<dbReference type="RefSeq" id="WP_114127322.1">
    <property type="nucleotide sequence ID" value="NZ_QOUI01000009.1"/>
</dbReference>
<proteinExistence type="predicted"/>
<dbReference type="Proteomes" id="UP000252770">
    <property type="component" value="Unassembled WGS sequence"/>
</dbReference>
<gene>
    <name evidence="1" type="ORF">DT076_13985</name>
</gene>
<dbReference type="AlphaFoldDB" id="A0A367YS28"/>
<organism evidence="1 2">
    <name type="scientific">Desertihabitans brevis</name>
    <dbReference type="NCBI Taxonomy" id="2268447"/>
    <lineage>
        <taxon>Bacteria</taxon>
        <taxon>Bacillati</taxon>
        <taxon>Actinomycetota</taxon>
        <taxon>Actinomycetes</taxon>
        <taxon>Propionibacteriales</taxon>
        <taxon>Propionibacteriaceae</taxon>
        <taxon>Desertihabitans</taxon>
    </lineage>
</organism>
<name>A0A367YS28_9ACTN</name>
<sequence>MAEVVLTAENSVHAETLAQWRDWLAEHHTRREGVWLVQWRRHTGRPALEYEDAVCEALAWGWIDSTAGTVDADRTRLWYAPRRPRSGWSAPNKRRVERLLAEGRMQPPGQRAIDLARENGAWTLYDDAERLVLPDDLAAALAARPGAREHWDAFPPSARKVALSWLAEARREETRVRRVLGVAEAAARGERVR</sequence>
<keyword evidence="2" id="KW-1185">Reference proteome</keyword>
<dbReference type="Pfam" id="PF13376">
    <property type="entry name" value="OmdA"/>
    <property type="match status" value="1"/>
</dbReference>